<feature type="compositionally biased region" description="Basic and acidic residues" evidence="1">
    <location>
        <begin position="30"/>
        <end position="40"/>
    </location>
</feature>
<comment type="caution">
    <text evidence="3">The sequence shown here is derived from an EMBL/GenBank/DDBJ whole genome shotgun (WGS) entry which is preliminary data.</text>
</comment>
<dbReference type="Gene3D" id="3.90.76.10">
    <property type="entry name" value="Dipeptide-binding Protein, Domain 1"/>
    <property type="match status" value="1"/>
</dbReference>
<dbReference type="SUPFAM" id="SSF53850">
    <property type="entry name" value="Periplasmic binding protein-like II"/>
    <property type="match status" value="1"/>
</dbReference>
<dbReference type="CDD" id="cd00995">
    <property type="entry name" value="PBP2_NikA_DppA_OppA_like"/>
    <property type="match status" value="1"/>
</dbReference>
<dbReference type="Pfam" id="PF00496">
    <property type="entry name" value="SBP_bac_5"/>
    <property type="match status" value="1"/>
</dbReference>
<dbReference type="Proteomes" id="UP000267019">
    <property type="component" value="Unassembled WGS sequence"/>
</dbReference>
<dbReference type="Gene3D" id="3.40.190.10">
    <property type="entry name" value="Periplasmic binding protein-like II"/>
    <property type="match status" value="1"/>
</dbReference>
<organism evidence="3 4">
    <name type="scientific">Brockia lithotrophica</name>
    <dbReference type="NCBI Taxonomy" id="933949"/>
    <lineage>
        <taxon>Bacteria</taxon>
        <taxon>Bacillati</taxon>
        <taxon>Bacillota</taxon>
        <taxon>Bacilli</taxon>
        <taxon>Bacillales</taxon>
        <taxon>Bacillales Family X. Incertae Sedis</taxon>
        <taxon>Brockia</taxon>
    </lineage>
</organism>
<dbReference type="PANTHER" id="PTHR30290">
    <property type="entry name" value="PERIPLASMIC BINDING COMPONENT OF ABC TRANSPORTER"/>
    <property type="match status" value="1"/>
</dbReference>
<dbReference type="GO" id="GO:0015833">
    <property type="term" value="P:peptide transport"/>
    <property type="evidence" value="ECO:0007669"/>
    <property type="project" value="TreeGrafter"/>
</dbReference>
<dbReference type="EMBL" id="RBIJ01000001">
    <property type="protein sequence ID" value="RKQ89118.1"/>
    <property type="molecule type" value="Genomic_DNA"/>
</dbReference>
<evidence type="ECO:0000259" key="2">
    <source>
        <dbReference type="Pfam" id="PF00496"/>
    </source>
</evidence>
<dbReference type="GO" id="GO:0043190">
    <property type="term" value="C:ATP-binding cassette (ABC) transporter complex"/>
    <property type="evidence" value="ECO:0007669"/>
    <property type="project" value="InterPro"/>
</dbReference>
<dbReference type="InterPro" id="IPR000914">
    <property type="entry name" value="SBP_5_dom"/>
</dbReference>
<dbReference type="OrthoDB" id="9796817at2"/>
<dbReference type="GO" id="GO:0042597">
    <property type="term" value="C:periplasmic space"/>
    <property type="evidence" value="ECO:0007669"/>
    <property type="project" value="UniProtKB-ARBA"/>
</dbReference>
<feature type="domain" description="Solute-binding protein family 5" evidence="2">
    <location>
        <begin position="104"/>
        <end position="490"/>
    </location>
</feature>
<accession>A0A660L6R4</accession>
<dbReference type="AlphaFoldDB" id="A0A660L6R4"/>
<evidence type="ECO:0000313" key="3">
    <source>
        <dbReference type="EMBL" id="RKQ89118.1"/>
    </source>
</evidence>
<reference evidence="3 4" key="1">
    <citation type="submission" date="2018-10" db="EMBL/GenBank/DDBJ databases">
        <title>Genomic Encyclopedia of Type Strains, Phase IV (KMG-IV): sequencing the most valuable type-strain genomes for metagenomic binning, comparative biology and taxonomic classification.</title>
        <authorList>
            <person name="Goeker M."/>
        </authorList>
    </citation>
    <scope>NUCLEOTIDE SEQUENCE [LARGE SCALE GENOMIC DNA]</scope>
    <source>
        <strain evidence="3 4">DSM 22653</strain>
    </source>
</reference>
<dbReference type="Gene3D" id="3.10.105.10">
    <property type="entry name" value="Dipeptide-binding Protein, Domain 3"/>
    <property type="match status" value="1"/>
</dbReference>
<proteinExistence type="predicted"/>
<evidence type="ECO:0000313" key="4">
    <source>
        <dbReference type="Proteomes" id="UP000267019"/>
    </source>
</evidence>
<dbReference type="PANTHER" id="PTHR30290:SF81">
    <property type="entry name" value="OLIGOPEPTIDE-BINDING PROTEIN OPPA"/>
    <property type="match status" value="1"/>
</dbReference>
<keyword evidence="4" id="KW-1185">Reference proteome</keyword>
<gene>
    <name evidence="3" type="ORF">C7438_0774</name>
</gene>
<dbReference type="PROSITE" id="PS51257">
    <property type="entry name" value="PROKAR_LIPOPROTEIN"/>
    <property type="match status" value="1"/>
</dbReference>
<feature type="region of interest" description="Disordered" evidence="1">
    <location>
        <begin position="22"/>
        <end position="55"/>
    </location>
</feature>
<name>A0A660L6R4_9BACL</name>
<evidence type="ECO:0000256" key="1">
    <source>
        <dbReference type="SAM" id="MobiDB-lite"/>
    </source>
</evidence>
<dbReference type="InterPro" id="IPR030678">
    <property type="entry name" value="Peptide/Ni-bd"/>
</dbReference>
<sequence length="575" mass="65293">MRRLWGIFLALVLVMTLSVAGCSKGGPPSSEKKLKPEDLKIGYNPAPDPSKIPAKSKERTDTIILGMQAPQGKFNPAYVDSAYDDYVNSLIFEALGKVDKDGSVVPDVATWEIQDGGKTYVFRLNPEAKFADGTPITARDAEFYFYITLDPTYDGPVNMLSAKIVGAKEYHEDKEGKVKEIRGVQVLDEHTLRVEVEEPLAITINYLTVPLLPKHYYGKDFQKGDLSKVKELLSKPLGSGPYKLEKFVPDQEVRLVANENYWRKDKMPKMKTVIVKPTTQETNLQLLGAGDTDFEEGITVNRDNLEALLDYGFLDINLLLNNGFGYISVNHNNEILKDKRVRQALLYGLDRKAVVQGAFQGFAEVIDVPQTKVSWGYPDEAGLTHYDYNLDKAKQLLEEAGWKMGSDGYRYKDGKKLEFHYVASHPNPVNQVLVPLAKESYKTLGIDLVVDQLDFNAMIEKMNKGDYDLAFLAVGLGNDPDPYSLFHTNGARNKQMYHYSNPEVDKLIDEGRREFDKQKRKEIYNKLYKLLNEEVPILYVYQRYNLNTWNARLTGFDITPFYDFTNSLPQVHVKE</sequence>
<dbReference type="PIRSF" id="PIRSF002741">
    <property type="entry name" value="MppA"/>
    <property type="match status" value="1"/>
</dbReference>
<dbReference type="GO" id="GO:1904680">
    <property type="term" value="F:peptide transmembrane transporter activity"/>
    <property type="evidence" value="ECO:0007669"/>
    <property type="project" value="TreeGrafter"/>
</dbReference>
<dbReference type="RefSeq" id="WP_121443978.1">
    <property type="nucleotide sequence ID" value="NZ_RBIJ01000001.1"/>
</dbReference>
<protein>
    <submittedName>
        <fullName evidence="3">Peptide/nickel transport system substrate-binding protein</fullName>
    </submittedName>
</protein>
<dbReference type="InterPro" id="IPR039424">
    <property type="entry name" value="SBP_5"/>
</dbReference>